<organism evidence="5 6">
    <name type="scientific">Nitratireductor indicus C115</name>
    <dbReference type="NCBI Taxonomy" id="1231190"/>
    <lineage>
        <taxon>Bacteria</taxon>
        <taxon>Pseudomonadati</taxon>
        <taxon>Pseudomonadota</taxon>
        <taxon>Alphaproteobacteria</taxon>
        <taxon>Hyphomicrobiales</taxon>
        <taxon>Phyllobacteriaceae</taxon>
        <taxon>Nitratireductor</taxon>
    </lineage>
</organism>
<dbReference type="Gene3D" id="3.50.50.60">
    <property type="entry name" value="FAD/NAD(P)-binding domain"/>
    <property type="match status" value="2"/>
</dbReference>
<evidence type="ECO:0000256" key="3">
    <source>
        <dbReference type="ARBA" id="ARBA00023002"/>
    </source>
</evidence>
<comment type="caution">
    <text evidence="5">The sequence shown here is derived from an EMBL/GenBank/DDBJ whole genome shotgun (WGS) entry which is preliminary data.</text>
</comment>
<dbReference type="RefSeq" id="WP_009451265.1">
    <property type="nucleotide sequence ID" value="NZ_AMSI01000010.1"/>
</dbReference>
<keyword evidence="2" id="KW-0285">Flavoprotein</keyword>
<dbReference type="EMBL" id="AMSI01000010">
    <property type="protein sequence ID" value="EKF41611.1"/>
    <property type="molecule type" value="Genomic_DNA"/>
</dbReference>
<evidence type="ECO:0000313" key="6">
    <source>
        <dbReference type="Proteomes" id="UP000007374"/>
    </source>
</evidence>
<keyword evidence="6" id="KW-1185">Reference proteome</keyword>
<evidence type="ECO:0000256" key="2">
    <source>
        <dbReference type="ARBA" id="ARBA00022630"/>
    </source>
</evidence>
<dbReference type="PANTHER" id="PTHR48105">
    <property type="entry name" value="THIOREDOXIN REDUCTASE 1-RELATED-RELATED"/>
    <property type="match status" value="1"/>
</dbReference>
<sequence>MHHDAIIIGGSFAGLATATYIGRARRSACVIDTGKPRNRFAKHSHGFLTQDGSEPGAMLSAARDQVSAYPTVSFVSDAAVSVERDGDGFVVQLQSGDMVSGSKLVLAYGISDELPKIPGLAEHWGQSVIHCPYCHGFEFSGQRLGVLSVSPMSTHQAILISEWGPTTYFLNGSPMPDDETLAKLKERGVAIEPAAVAAVHGDGQALAEIEFDDGRALPLDALYLGPRNRFNSDIGDKLGCAVEETPFGRFIRTDGEKKTSVSDVYAAGDITRGAHSVTFACADGVMAATSIHRSLVF</sequence>
<dbReference type="eggNOG" id="COG0492">
    <property type="taxonomic scope" value="Bacteria"/>
</dbReference>
<dbReference type="AlphaFoldDB" id="K2P2Q4"/>
<evidence type="ECO:0000313" key="5">
    <source>
        <dbReference type="EMBL" id="EKF41611.1"/>
    </source>
</evidence>
<dbReference type="InterPro" id="IPR050097">
    <property type="entry name" value="Ferredoxin-NADP_redctase_2"/>
</dbReference>
<dbReference type="InterPro" id="IPR036188">
    <property type="entry name" value="FAD/NAD-bd_sf"/>
</dbReference>
<dbReference type="GO" id="GO:0016491">
    <property type="term" value="F:oxidoreductase activity"/>
    <property type="evidence" value="ECO:0007669"/>
    <property type="project" value="UniProtKB-KW"/>
</dbReference>
<reference evidence="5 6" key="1">
    <citation type="journal article" date="2012" name="J. Bacteriol.">
        <title>Genome Sequence of Nitratireductor indicus Type Strain C115.</title>
        <authorList>
            <person name="Lai Q."/>
            <person name="Li G."/>
            <person name="Yu Z."/>
            <person name="Shao Z."/>
        </authorList>
    </citation>
    <scope>NUCLEOTIDE SEQUENCE [LARGE SCALE GENOMIC DNA]</scope>
    <source>
        <strain evidence="5 6">C115</strain>
    </source>
</reference>
<dbReference type="InterPro" id="IPR023753">
    <property type="entry name" value="FAD/NAD-binding_dom"/>
</dbReference>
<dbReference type="PRINTS" id="PR00368">
    <property type="entry name" value="FADPNR"/>
</dbReference>
<dbReference type="Pfam" id="PF07992">
    <property type="entry name" value="Pyr_redox_2"/>
    <property type="match status" value="1"/>
</dbReference>
<dbReference type="SUPFAM" id="SSF51905">
    <property type="entry name" value="FAD/NAD(P)-binding domain"/>
    <property type="match status" value="1"/>
</dbReference>
<gene>
    <name evidence="5" type="ORF">NA8A_15421</name>
</gene>
<accession>K2P2Q4</accession>
<dbReference type="OrthoDB" id="9786503at2"/>
<dbReference type="PRINTS" id="PR00469">
    <property type="entry name" value="PNDRDTASEII"/>
</dbReference>
<evidence type="ECO:0000256" key="1">
    <source>
        <dbReference type="ARBA" id="ARBA00018719"/>
    </source>
</evidence>
<dbReference type="STRING" id="721133.SAMN05216176_110147"/>
<dbReference type="Proteomes" id="UP000007374">
    <property type="component" value="Unassembled WGS sequence"/>
</dbReference>
<dbReference type="PATRIC" id="fig|1231190.3.peg.3195"/>
<protein>
    <recommendedName>
        <fullName evidence="1">Thioredoxin reductase</fullName>
    </recommendedName>
</protein>
<name>K2P2Q4_9HYPH</name>
<evidence type="ECO:0000259" key="4">
    <source>
        <dbReference type="Pfam" id="PF07992"/>
    </source>
</evidence>
<proteinExistence type="predicted"/>
<keyword evidence="3" id="KW-0560">Oxidoreductase</keyword>
<feature type="domain" description="FAD/NAD(P)-binding" evidence="4">
    <location>
        <begin position="4"/>
        <end position="283"/>
    </location>
</feature>